<organism evidence="3 4">
    <name type="scientific">Ascobolus immersus RN42</name>
    <dbReference type="NCBI Taxonomy" id="1160509"/>
    <lineage>
        <taxon>Eukaryota</taxon>
        <taxon>Fungi</taxon>
        <taxon>Dikarya</taxon>
        <taxon>Ascomycota</taxon>
        <taxon>Pezizomycotina</taxon>
        <taxon>Pezizomycetes</taxon>
        <taxon>Pezizales</taxon>
        <taxon>Ascobolaceae</taxon>
        <taxon>Ascobolus</taxon>
    </lineage>
</organism>
<protein>
    <submittedName>
        <fullName evidence="3">Uncharacterized protein</fullName>
    </submittedName>
</protein>
<sequence>MADKKPARVDDDSPLEPNAGLNPSTHNSTIGFTRMRIGLAAEESSKRTNVKCCQQQAPIVKLVNVWTTEVNKFFTDCTHKESLNPSDENIMIRIRELGDHIDDQKFELLSLSRSVKTEADFSVLQEATDRLGRMKEDLDKLNGHLQQRTHVIGHVEATSGLRQSMKAFGKPASLLGNSEATTDSMDDKALMREVEERVEFLKRKMVEAGEKLDRLMETTIKEVALPAAEKALEALKQAARTSAEEPTVAASSPSPAFSYSSTASSLGPHGTPLADSPPSTPSTPPSTPR</sequence>
<feature type="region of interest" description="Disordered" evidence="2">
    <location>
        <begin position="1"/>
        <end position="27"/>
    </location>
</feature>
<feature type="region of interest" description="Disordered" evidence="2">
    <location>
        <begin position="238"/>
        <end position="289"/>
    </location>
</feature>
<dbReference type="AlphaFoldDB" id="A0A3N4HQP8"/>
<feature type="compositionally biased region" description="Pro residues" evidence="2">
    <location>
        <begin position="278"/>
        <end position="289"/>
    </location>
</feature>
<dbReference type="Proteomes" id="UP000275078">
    <property type="component" value="Unassembled WGS sequence"/>
</dbReference>
<evidence type="ECO:0000256" key="2">
    <source>
        <dbReference type="SAM" id="MobiDB-lite"/>
    </source>
</evidence>
<dbReference type="EMBL" id="ML119760">
    <property type="protein sequence ID" value="RPA75637.1"/>
    <property type="molecule type" value="Genomic_DNA"/>
</dbReference>
<feature type="compositionally biased region" description="Low complexity" evidence="2">
    <location>
        <begin position="238"/>
        <end position="265"/>
    </location>
</feature>
<evidence type="ECO:0000256" key="1">
    <source>
        <dbReference type="SAM" id="Coils"/>
    </source>
</evidence>
<feature type="compositionally biased region" description="Basic and acidic residues" evidence="2">
    <location>
        <begin position="1"/>
        <end position="11"/>
    </location>
</feature>
<accession>A0A3N4HQP8</accession>
<gene>
    <name evidence="3" type="ORF">BJ508DRAFT_331943</name>
</gene>
<evidence type="ECO:0000313" key="3">
    <source>
        <dbReference type="EMBL" id="RPA75637.1"/>
    </source>
</evidence>
<keyword evidence="1" id="KW-0175">Coiled coil</keyword>
<feature type="coiled-coil region" evidence="1">
    <location>
        <begin position="191"/>
        <end position="218"/>
    </location>
</feature>
<keyword evidence="4" id="KW-1185">Reference proteome</keyword>
<proteinExistence type="predicted"/>
<name>A0A3N4HQP8_ASCIM</name>
<reference evidence="3 4" key="1">
    <citation type="journal article" date="2018" name="Nat. Ecol. Evol.">
        <title>Pezizomycetes genomes reveal the molecular basis of ectomycorrhizal truffle lifestyle.</title>
        <authorList>
            <person name="Murat C."/>
            <person name="Payen T."/>
            <person name="Noel B."/>
            <person name="Kuo A."/>
            <person name="Morin E."/>
            <person name="Chen J."/>
            <person name="Kohler A."/>
            <person name="Krizsan K."/>
            <person name="Balestrini R."/>
            <person name="Da Silva C."/>
            <person name="Montanini B."/>
            <person name="Hainaut M."/>
            <person name="Levati E."/>
            <person name="Barry K.W."/>
            <person name="Belfiori B."/>
            <person name="Cichocki N."/>
            <person name="Clum A."/>
            <person name="Dockter R.B."/>
            <person name="Fauchery L."/>
            <person name="Guy J."/>
            <person name="Iotti M."/>
            <person name="Le Tacon F."/>
            <person name="Lindquist E.A."/>
            <person name="Lipzen A."/>
            <person name="Malagnac F."/>
            <person name="Mello A."/>
            <person name="Molinier V."/>
            <person name="Miyauchi S."/>
            <person name="Poulain J."/>
            <person name="Riccioni C."/>
            <person name="Rubini A."/>
            <person name="Sitrit Y."/>
            <person name="Splivallo R."/>
            <person name="Traeger S."/>
            <person name="Wang M."/>
            <person name="Zifcakova L."/>
            <person name="Wipf D."/>
            <person name="Zambonelli A."/>
            <person name="Paolocci F."/>
            <person name="Nowrousian M."/>
            <person name="Ottonello S."/>
            <person name="Baldrian P."/>
            <person name="Spatafora J.W."/>
            <person name="Henrissat B."/>
            <person name="Nagy L.G."/>
            <person name="Aury J.M."/>
            <person name="Wincker P."/>
            <person name="Grigoriev I.V."/>
            <person name="Bonfante P."/>
            <person name="Martin F.M."/>
        </authorList>
    </citation>
    <scope>NUCLEOTIDE SEQUENCE [LARGE SCALE GENOMIC DNA]</scope>
    <source>
        <strain evidence="3 4">RN42</strain>
    </source>
</reference>
<evidence type="ECO:0000313" key="4">
    <source>
        <dbReference type="Proteomes" id="UP000275078"/>
    </source>
</evidence>